<keyword evidence="3" id="KW-1185">Reference proteome</keyword>
<dbReference type="AlphaFoldDB" id="A0A6A6T0G8"/>
<sequence>MALKFEFFRRKVKAKPVGVQRRLTKRNKKENSKSPSDSDVARFLETNKPAATAPIPEPQGEWVALPPEVPRDPLGAVVPTRTIAVQELGSGIPRWSSSPALVKNSEFGSTPLDWPDERYSGSFSSGVVVTPSRRATPGLQILSPTSPAPEVSASPTTFVGEASHLAASPGQGAGQDLLSPPPNAVELPAHDTASSSSAESVTVVPDEHPVSVYPHAQALHELSQSLQDLRARDTPQQGCVRLQRSCAPIISTTPNTTDIRRIAPWVSEFEAVDKVIDQANFRSTIAPPNLDQVPNNEILSSPNISPESRNNTTTGSSSSSSPGSDSSANDAPLTDITFLVGAQDPTSRYLTPQYFQLPVEFLQHSKLLTKYQGCAHKHGSRSPPTIRLPDVDPQAFGLWCSYIAGGKPDAEDAITKGIFVQSTFTKAKWRWVALWPLINAHMLAFTLGDDGFGDYILSLLREKVVKRQSASVETINHVFGAVDVSEDLRRFLAEEAIDGGVKNFTPEMIARYPSAFVGMALERTVEILETILNKGKREVEGESRVGVGALRKMKNEMTRAVSTRESAEKRRAVGEEGVKIVDWAEKTAYKMDEVTAGLDKKSGATERSESTEETSQNVAARAWRNRMTAVVEGEVIVGDRPASSSTQVQMQDDLAEHSQAAQVSRPVTPLEPPLDAFQVEELDCHEKDFDDRQEPWWAMMPGGYPESTVGGE</sequence>
<evidence type="ECO:0000313" key="3">
    <source>
        <dbReference type="Proteomes" id="UP000799324"/>
    </source>
</evidence>
<reference evidence="2" key="1">
    <citation type="journal article" date="2020" name="Stud. Mycol.">
        <title>101 Dothideomycetes genomes: a test case for predicting lifestyles and emergence of pathogens.</title>
        <authorList>
            <person name="Haridas S."/>
            <person name="Albert R."/>
            <person name="Binder M."/>
            <person name="Bloem J."/>
            <person name="Labutti K."/>
            <person name="Salamov A."/>
            <person name="Andreopoulos B."/>
            <person name="Baker S."/>
            <person name="Barry K."/>
            <person name="Bills G."/>
            <person name="Bluhm B."/>
            <person name="Cannon C."/>
            <person name="Castanera R."/>
            <person name="Culley D."/>
            <person name="Daum C."/>
            <person name="Ezra D."/>
            <person name="Gonzalez J."/>
            <person name="Henrissat B."/>
            <person name="Kuo A."/>
            <person name="Liang C."/>
            <person name="Lipzen A."/>
            <person name="Lutzoni F."/>
            <person name="Magnuson J."/>
            <person name="Mondo S."/>
            <person name="Nolan M."/>
            <person name="Ohm R."/>
            <person name="Pangilinan J."/>
            <person name="Park H.-J."/>
            <person name="Ramirez L."/>
            <person name="Alfaro M."/>
            <person name="Sun H."/>
            <person name="Tritt A."/>
            <person name="Yoshinaga Y."/>
            <person name="Zwiers L.-H."/>
            <person name="Turgeon B."/>
            <person name="Goodwin S."/>
            <person name="Spatafora J."/>
            <person name="Crous P."/>
            <person name="Grigoriev I."/>
        </authorList>
    </citation>
    <scope>NUCLEOTIDE SEQUENCE</scope>
    <source>
        <strain evidence="2">CBS 122681</strain>
    </source>
</reference>
<feature type="region of interest" description="Disordered" evidence="1">
    <location>
        <begin position="18"/>
        <end position="41"/>
    </location>
</feature>
<evidence type="ECO:0000313" key="2">
    <source>
        <dbReference type="EMBL" id="KAF2652807.1"/>
    </source>
</evidence>
<proteinExistence type="predicted"/>
<organism evidence="2 3">
    <name type="scientific">Lophiostoma macrostomum CBS 122681</name>
    <dbReference type="NCBI Taxonomy" id="1314788"/>
    <lineage>
        <taxon>Eukaryota</taxon>
        <taxon>Fungi</taxon>
        <taxon>Dikarya</taxon>
        <taxon>Ascomycota</taxon>
        <taxon>Pezizomycotina</taxon>
        <taxon>Dothideomycetes</taxon>
        <taxon>Pleosporomycetidae</taxon>
        <taxon>Pleosporales</taxon>
        <taxon>Lophiostomataceae</taxon>
        <taxon>Lophiostoma</taxon>
    </lineage>
</organism>
<feature type="compositionally biased region" description="Basic and acidic residues" evidence="1">
    <location>
        <begin position="599"/>
        <end position="610"/>
    </location>
</feature>
<feature type="region of interest" description="Disordered" evidence="1">
    <location>
        <begin position="637"/>
        <end position="671"/>
    </location>
</feature>
<feature type="region of interest" description="Disordered" evidence="1">
    <location>
        <begin position="692"/>
        <end position="712"/>
    </location>
</feature>
<gene>
    <name evidence="2" type="ORF">K491DRAFT_29966</name>
</gene>
<dbReference type="OrthoDB" id="3791417at2759"/>
<feature type="region of interest" description="Disordered" evidence="1">
    <location>
        <begin position="285"/>
        <end position="330"/>
    </location>
</feature>
<feature type="region of interest" description="Disordered" evidence="1">
    <location>
        <begin position="599"/>
        <end position="619"/>
    </location>
</feature>
<dbReference type="Proteomes" id="UP000799324">
    <property type="component" value="Unassembled WGS sequence"/>
</dbReference>
<feature type="compositionally biased region" description="Polar residues" evidence="1">
    <location>
        <begin position="292"/>
        <end position="309"/>
    </location>
</feature>
<name>A0A6A6T0G8_9PLEO</name>
<evidence type="ECO:0000256" key="1">
    <source>
        <dbReference type="SAM" id="MobiDB-lite"/>
    </source>
</evidence>
<evidence type="ECO:0008006" key="4">
    <source>
        <dbReference type="Google" id="ProtNLM"/>
    </source>
</evidence>
<dbReference type="EMBL" id="MU004393">
    <property type="protein sequence ID" value="KAF2652807.1"/>
    <property type="molecule type" value="Genomic_DNA"/>
</dbReference>
<feature type="region of interest" description="Disordered" evidence="1">
    <location>
        <begin position="166"/>
        <end position="198"/>
    </location>
</feature>
<feature type="compositionally biased region" description="Low complexity" evidence="1">
    <location>
        <begin position="310"/>
        <end position="330"/>
    </location>
</feature>
<accession>A0A6A6T0G8</accession>
<protein>
    <recommendedName>
        <fullName evidence="4">BTB domain-containing protein</fullName>
    </recommendedName>
</protein>